<dbReference type="CDD" id="cd00118">
    <property type="entry name" value="LysM"/>
    <property type="match status" value="1"/>
</dbReference>
<organism evidence="2 3">
    <name type="scientific">Zobellella endophytica</name>
    <dbReference type="NCBI Taxonomy" id="2116700"/>
    <lineage>
        <taxon>Bacteria</taxon>
        <taxon>Pseudomonadati</taxon>
        <taxon>Pseudomonadota</taxon>
        <taxon>Gammaproteobacteria</taxon>
        <taxon>Aeromonadales</taxon>
        <taxon>Aeromonadaceae</taxon>
        <taxon>Zobellella</taxon>
    </lineage>
</organism>
<dbReference type="SUPFAM" id="SSF54106">
    <property type="entry name" value="LysM domain"/>
    <property type="match status" value="1"/>
</dbReference>
<evidence type="ECO:0000313" key="2">
    <source>
        <dbReference type="EMBL" id="PSJ42449.1"/>
    </source>
</evidence>
<dbReference type="PANTHER" id="PTHR34700:SF4">
    <property type="entry name" value="PHAGE-LIKE ELEMENT PBSX PROTEIN XKDP"/>
    <property type="match status" value="1"/>
</dbReference>
<dbReference type="Proteomes" id="UP000240243">
    <property type="component" value="Unassembled WGS sequence"/>
</dbReference>
<dbReference type="Pfam" id="PF01476">
    <property type="entry name" value="LysM"/>
    <property type="match status" value="1"/>
</dbReference>
<dbReference type="InterPro" id="IPR052196">
    <property type="entry name" value="Bact_Kbp"/>
</dbReference>
<reference evidence="2 3" key="1">
    <citation type="submission" date="2018-03" db="EMBL/GenBank/DDBJ databases">
        <title>The draft genome of Zobellella sp. 59N8.</title>
        <authorList>
            <person name="Liu L."/>
            <person name="Li L."/>
            <person name="Zhang X."/>
            <person name="Liang L."/>
            <person name="Wang T."/>
        </authorList>
    </citation>
    <scope>NUCLEOTIDE SEQUENCE [LARGE SCALE GENOMIC DNA]</scope>
    <source>
        <strain evidence="2 3">59N8</strain>
    </source>
</reference>
<comment type="caution">
    <text evidence="2">The sequence shown here is derived from an EMBL/GenBank/DDBJ whole genome shotgun (WGS) entry which is preliminary data.</text>
</comment>
<keyword evidence="3" id="KW-1185">Reference proteome</keyword>
<accession>A0A2P7QWV8</accession>
<protein>
    <submittedName>
        <fullName evidence="2">Peptidoglycan-binding protein</fullName>
    </submittedName>
</protein>
<sequence length="374" mass="41105">MAEDKDVIKQQRTLLLGLLAGCCFGLQAQSLQLRDDHPETYTVRKGDTLWDISGHFLRSPWLWPRLWQANPQVANPHLIYPGDVLTLIWVDGQPRLVREGRAQSGVVRLSPRVRAEAAVATIPLASIASFTDGYRILEPSLLRSAPYILGDQQGRVVMVQGDRIYVRGQLEPGRLYGVYRPMESLTDKFSYAELGQKAALVGSVTALQREGGDVTRVQVSSLKQEMRQGDKVLPLASGDAIAAFYYPRPGPTLDNAYIIAMGREGSTAGRHGVVFINKGAAQGVSAGDLYPVLKPGPGIYDYDDSALNQLTYYESASRYLRNTGPAERLPAAEVARLMVFRVYDEVSAALVLDGQDLVRTHYPLGTLHDAGLRP</sequence>
<dbReference type="PROSITE" id="PS51782">
    <property type="entry name" value="LYSM"/>
    <property type="match status" value="1"/>
</dbReference>
<dbReference type="AlphaFoldDB" id="A0A2P7QWV8"/>
<feature type="domain" description="LysM" evidence="1">
    <location>
        <begin position="39"/>
        <end position="87"/>
    </location>
</feature>
<dbReference type="InterPro" id="IPR018392">
    <property type="entry name" value="LysM"/>
</dbReference>
<evidence type="ECO:0000259" key="1">
    <source>
        <dbReference type="PROSITE" id="PS51782"/>
    </source>
</evidence>
<dbReference type="EMBL" id="PXYG01000010">
    <property type="protein sequence ID" value="PSJ42449.1"/>
    <property type="molecule type" value="Genomic_DNA"/>
</dbReference>
<proteinExistence type="predicted"/>
<gene>
    <name evidence="2" type="ORF">C7H85_17750</name>
</gene>
<name>A0A2P7QWV8_9GAMM</name>
<dbReference type="InterPro" id="IPR036779">
    <property type="entry name" value="LysM_dom_sf"/>
</dbReference>
<dbReference type="Gene3D" id="3.10.350.10">
    <property type="entry name" value="LysM domain"/>
    <property type="match status" value="1"/>
</dbReference>
<dbReference type="PANTHER" id="PTHR34700">
    <property type="entry name" value="POTASSIUM BINDING PROTEIN KBP"/>
    <property type="match status" value="1"/>
</dbReference>
<evidence type="ECO:0000313" key="3">
    <source>
        <dbReference type="Proteomes" id="UP000240243"/>
    </source>
</evidence>
<dbReference type="SMART" id="SM00257">
    <property type="entry name" value="LysM"/>
    <property type="match status" value="1"/>
</dbReference>